<dbReference type="PANTHER" id="PTHR45758">
    <property type="entry name" value="MITOFERRIN-1-RELATED"/>
    <property type="match status" value="1"/>
</dbReference>
<dbReference type="PRINTS" id="PR00926">
    <property type="entry name" value="MITOCARRIER"/>
</dbReference>
<dbReference type="EMBL" id="HG673287">
    <property type="protein sequence ID" value="CDI83143.1"/>
    <property type="molecule type" value="Genomic_DNA"/>
</dbReference>
<evidence type="ECO:0000256" key="6">
    <source>
        <dbReference type="ARBA" id="ARBA00022989"/>
    </source>
</evidence>
<dbReference type="InterPro" id="IPR018108">
    <property type="entry name" value="MCP_transmembrane"/>
</dbReference>
<evidence type="ECO:0000256" key="8">
    <source>
        <dbReference type="ARBA" id="ARBA00023136"/>
    </source>
</evidence>
<dbReference type="PROSITE" id="PS50920">
    <property type="entry name" value="SOLCAR"/>
    <property type="match status" value="2"/>
</dbReference>
<evidence type="ECO:0000313" key="11">
    <source>
        <dbReference type="EMBL" id="CDI83143.1"/>
    </source>
</evidence>
<feature type="repeat" description="Solcar" evidence="9">
    <location>
        <begin position="20"/>
        <end position="114"/>
    </location>
</feature>
<keyword evidence="7" id="KW-0496">Mitochondrion</keyword>
<proteinExistence type="inferred from homology"/>
<keyword evidence="3 10" id="KW-0813">Transport</keyword>
<accession>U6GV30</accession>
<evidence type="ECO:0000256" key="2">
    <source>
        <dbReference type="ARBA" id="ARBA00006375"/>
    </source>
</evidence>
<evidence type="ECO:0000256" key="5">
    <source>
        <dbReference type="ARBA" id="ARBA00022737"/>
    </source>
</evidence>
<dbReference type="GO" id="GO:0031966">
    <property type="term" value="C:mitochondrial membrane"/>
    <property type="evidence" value="ECO:0007669"/>
    <property type="project" value="UniProtKB-SubCell"/>
</dbReference>
<dbReference type="InterPro" id="IPR002067">
    <property type="entry name" value="MCP"/>
</dbReference>
<evidence type="ECO:0000256" key="10">
    <source>
        <dbReference type="RuleBase" id="RU000488"/>
    </source>
</evidence>
<feature type="repeat" description="Solcar" evidence="9">
    <location>
        <begin position="137"/>
        <end position="225"/>
    </location>
</feature>
<evidence type="ECO:0000256" key="7">
    <source>
        <dbReference type="ARBA" id="ARBA00023128"/>
    </source>
</evidence>
<keyword evidence="6" id="KW-1133">Transmembrane helix</keyword>
<dbReference type="GeneID" id="25271424"/>
<dbReference type="SUPFAM" id="SSF103506">
    <property type="entry name" value="Mitochondrial carrier"/>
    <property type="match status" value="1"/>
</dbReference>
<dbReference type="RefSeq" id="XP_013247689.1">
    <property type="nucleotide sequence ID" value="XM_013392235.1"/>
</dbReference>
<protein>
    <submittedName>
        <fullName evidence="11">Mitochondrial carrier domain-containing protein, putative</fullName>
    </submittedName>
</protein>
<dbReference type="OMA" id="QIGKGMY"/>
<dbReference type="GO" id="GO:0048250">
    <property type="term" value="P:iron import into the mitochondrion"/>
    <property type="evidence" value="ECO:0007669"/>
    <property type="project" value="TreeGrafter"/>
</dbReference>
<comment type="similarity">
    <text evidence="2 10">Belongs to the mitochondrial carrier (TC 2.A.29) family.</text>
</comment>
<keyword evidence="8 9" id="KW-0472">Membrane</keyword>
<keyword evidence="4 9" id="KW-0812">Transmembrane</keyword>
<dbReference type="VEuPathDB" id="ToxoDB:EAH_00033540"/>
<comment type="subcellular location">
    <subcellularLocation>
        <location evidence="1">Mitochondrion membrane</location>
        <topology evidence="1">Multi-pass membrane protein</topology>
    </subcellularLocation>
</comment>
<organism evidence="11 12">
    <name type="scientific">Eimeria acervulina</name>
    <name type="common">Coccidian parasite</name>
    <dbReference type="NCBI Taxonomy" id="5801"/>
    <lineage>
        <taxon>Eukaryota</taxon>
        <taxon>Sar</taxon>
        <taxon>Alveolata</taxon>
        <taxon>Apicomplexa</taxon>
        <taxon>Conoidasida</taxon>
        <taxon>Coccidia</taxon>
        <taxon>Eucoccidiorida</taxon>
        <taxon>Eimeriorina</taxon>
        <taxon>Eimeriidae</taxon>
        <taxon>Eimeria</taxon>
    </lineage>
</organism>
<reference evidence="11" key="1">
    <citation type="submission" date="2013-10" db="EMBL/GenBank/DDBJ databases">
        <title>Genomic analysis of the causative agents of coccidiosis in chickens.</title>
        <authorList>
            <person name="Reid A.J."/>
            <person name="Blake D."/>
            <person name="Billington K."/>
            <person name="Browne H."/>
            <person name="Dunn M."/>
            <person name="Hung S."/>
            <person name="Kawahara F."/>
            <person name="Miranda-Saavedra D."/>
            <person name="Mourier T."/>
            <person name="Nagra H."/>
            <person name="Otto T.D."/>
            <person name="Rawlings N."/>
            <person name="Sanchez A."/>
            <person name="Sanders M."/>
            <person name="Subramaniam C."/>
            <person name="Tay Y."/>
            <person name="Dear P."/>
            <person name="Doerig C."/>
            <person name="Gruber A."/>
            <person name="Parkinson J."/>
            <person name="Shirley M."/>
            <person name="Wan K.L."/>
            <person name="Berriman M."/>
            <person name="Tomley F."/>
            <person name="Pain A."/>
        </authorList>
    </citation>
    <scope>NUCLEOTIDE SEQUENCE [LARGE SCALE GENOMIC DNA]</scope>
    <source>
        <strain evidence="11">Houghton</strain>
    </source>
</reference>
<dbReference type="PANTHER" id="PTHR45758:SF19">
    <property type="entry name" value="CARRIER PROTEIN, PUTATIVE-RELATED"/>
    <property type="match status" value="1"/>
</dbReference>
<dbReference type="OrthoDB" id="250329at2759"/>
<dbReference type="AlphaFoldDB" id="U6GV30"/>
<dbReference type="Gene3D" id="1.50.40.10">
    <property type="entry name" value="Mitochondrial carrier domain"/>
    <property type="match status" value="1"/>
</dbReference>
<evidence type="ECO:0000256" key="9">
    <source>
        <dbReference type="PROSITE-ProRule" id="PRU00282"/>
    </source>
</evidence>
<evidence type="ECO:0000313" key="12">
    <source>
        <dbReference type="Proteomes" id="UP000018050"/>
    </source>
</evidence>
<dbReference type="Pfam" id="PF00153">
    <property type="entry name" value="Mito_carr"/>
    <property type="match status" value="2"/>
</dbReference>
<dbReference type="Proteomes" id="UP000018050">
    <property type="component" value="Unassembled WGS sequence"/>
</dbReference>
<name>U6GV30_EIMAC</name>
<keyword evidence="5" id="KW-0677">Repeat</keyword>
<sequence length="303" mass="32198">MEASAPESRLRYPHLPADLQGLPSTMASASVAGLLSRAFMHPLDTAKAVIQVQTTPAPHTLQTLLRGSRTLKTLRSLWQAEGLGGLYRGFGITAALAVPATCLYFSTYEALKARLLRVSPCPEEQQQQAAADNSFIRALLLDSVCGFAAEAVACLLYLPMDVCKERLQVYSAMQPELAKKQRPSFSDVALTGGLRGLYRGYGATLLSFGPFSAIFFTLNHQFGRVANSLLLPPEAVEASSLSSSSSAAPPSSPLVAASVAGAAAGCAAFLTAPLDKVKLRLKDWRGASQALVRGPCFTRRLSP</sequence>
<dbReference type="InterPro" id="IPR023395">
    <property type="entry name" value="MCP_dom_sf"/>
</dbReference>
<dbReference type="GO" id="GO:0015093">
    <property type="term" value="F:ferrous iron transmembrane transporter activity"/>
    <property type="evidence" value="ECO:0007669"/>
    <property type="project" value="TreeGrafter"/>
</dbReference>
<evidence type="ECO:0000256" key="3">
    <source>
        <dbReference type="ARBA" id="ARBA00022448"/>
    </source>
</evidence>
<reference evidence="11" key="2">
    <citation type="submission" date="2013-10" db="EMBL/GenBank/DDBJ databases">
        <authorList>
            <person name="Aslett M."/>
        </authorList>
    </citation>
    <scope>NUCLEOTIDE SEQUENCE [LARGE SCALE GENOMIC DNA]</scope>
    <source>
        <strain evidence="11">Houghton</strain>
    </source>
</reference>
<evidence type="ECO:0000256" key="1">
    <source>
        <dbReference type="ARBA" id="ARBA00004225"/>
    </source>
</evidence>
<gene>
    <name evidence="11" type="ORF">EAH_00033540</name>
</gene>
<evidence type="ECO:0000256" key="4">
    <source>
        <dbReference type="ARBA" id="ARBA00022692"/>
    </source>
</evidence>
<keyword evidence="12" id="KW-1185">Reference proteome</keyword>